<reference evidence="2" key="1">
    <citation type="submission" date="2016-11" db="UniProtKB">
        <authorList>
            <consortium name="WormBaseParasite"/>
        </authorList>
    </citation>
    <scope>IDENTIFICATION</scope>
</reference>
<keyword evidence="1" id="KW-1185">Reference proteome</keyword>
<accession>A0A1I7WX97</accession>
<proteinExistence type="predicted"/>
<evidence type="ECO:0000313" key="2">
    <source>
        <dbReference type="WBParaSite" id="Hba_09848"/>
    </source>
</evidence>
<dbReference type="Proteomes" id="UP000095283">
    <property type="component" value="Unplaced"/>
</dbReference>
<protein>
    <submittedName>
        <fullName evidence="2">RNase_PH domain-containing protein</fullName>
    </submittedName>
</protein>
<evidence type="ECO:0000313" key="1">
    <source>
        <dbReference type="Proteomes" id="UP000095283"/>
    </source>
</evidence>
<name>A0A1I7WX97_HETBA</name>
<dbReference type="WBParaSite" id="Hba_09848">
    <property type="protein sequence ID" value="Hba_09848"/>
    <property type="gene ID" value="Hba_09848"/>
</dbReference>
<dbReference type="AlphaFoldDB" id="A0A1I7WX97"/>
<organism evidence="1 2">
    <name type="scientific">Heterorhabditis bacteriophora</name>
    <name type="common">Entomopathogenic nematode worm</name>
    <dbReference type="NCBI Taxonomy" id="37862"/>
    <lineage>
        <taxon>Eukaryota</taxon>
        <taxon>Metazoa</taxon>
        <taxon>Ecdysozoa</taxon>
        <taxon>Nematoda</taxon>
        <taxon>Chromadorea</taxon>
        <taxon>Rhabditida</taxon>
        <taxon>Rhabditina</taxon>
        <taxon>Rhabditomorpha</taxon>
        <taxon>Strongyloidea</taxon>
        <taxon>Heterorhabditidae</taxon>
        <taxon>Heterorhabditis</taxon>
    </lineage>
</organism>
<sequence length="173" mass="18712">MCLMKLSLSLWVQRKSNQPSLTLDSLKLVFVEIHASSLRPEVLDPREPGNKLLVAGPKDIKSRSTGTIRIGDRIHAVATRYALCEPSKEGGANAQGGVSLSSVSGGPIVRGPTAVLFEEICDRAQAEGSLIAIAAIRESTNMVYIDMSKTIIYAFVFKHFFVLASNYSAVSDE</sequence>